<accession>A0ABS3QAT2</accession>
<gene>
    <name evidence="1" type="ORF">J4E00_04710</name>
</gene>
<reference evidence="1 2" key="1">
    <citation type="submission" date="2021-03" db="EMBL/GenBank/DDBJ databases">
        <authorList>
            <person name="Kim M.K."/>
        </authorList>
    </citation>
    <scope>NUCLEOTIDE SEQUENCE [LARGE SCALE GENOMIC DNA]</scope>
    <source>
        <strain evidence="1 2">BT442</strain>
    </source>
</reference>
<organism evidence="1 2">
    <name type="scientific">Hymenobacter negativus</name>
    <dbReference type="NCBI Taxonomy" id="2795026"/>
    <lineage>
        <taxon>Bacteria</taxon>
        <taxon>Pseudomonadati</taxon>
        <taxon>Bacteroidota</taxon>
        <taxon>Cytophagia</taxon>
        <taxon>Cytophagales</taxon>
        <taxon>Hymenobacteraceae</taxon>
        <taxon>Hymenobacter</taxon>
    </lineage>
</organism>
<comment type="caution">
    <text evidence="1">The sequence shown here is derived from an EMBL/GenBank/DDBJ whole genome shotgun (WGS) entry which is preliminary data.</text>
</comment>
<dbReference type="EMBL" id="JAGETZ010000002">
    <property type="protein sequence ID" value="MBO2008342.1"/>
    <property type="molecule type" value="Genomic_DNA"/>
</dbReference>
<keyword evidence="2" id="KW-1185">Reference proteome</keyword>
<protein>
    <submittedName>
        <fullName evidence="1">Uncharacterized protein</fullName>
    </submittedName>
</protein>
<dbReference type="RefSeq" id="WP_208173881.1">
    <property type="nucleotide sequence ID" value="NZ_JAGETZ010000002.1"/>
</dbReference>
<name>A0ABS3QAT2_9BACT</name>
<proteinExistence type="predicted"/>
<dbReference type="PROSITE" id="PS51257">
    <property type="entry name" value="PROKAR_LIPOPROTEIN"/>
    <property type="match status" value="1"/>
</dbReference>
<evidence type="ECO:0000313" key="2">
    <source>
        <dbReference type="Proteomes" id="UP000664369"/>
    </source>
</evidence>
<evidence type="ECO:0000313" key="1">
    <source>
        <dbReference type="EMBL" id="MBO2008342.1"/>
    </source>
</evidence>
<sequence>MKYFLIFGALCCFLSSCVNTKYIYRSNRLYSLNVTFPAGAPPPPPAGTVPTLSQNLVTYSPAAGFKASITEKADGLIITPQGAAPSVGSTTAIPTYSIQGFKAENLGKIYFPETTLDVSATGIPSYTKLKYFDSKPVLQALSVPLRIRPKLNSSALADSFPQQAETSVNVGIAAGWKFTHNVYSATQGLFGQTTNHYSLSPGYFIGLGATDLKKTNTRGPKIPFERKAAMFTNGFYLMLGINTINIGGAIGWDHVLGSYDERQSWVYQNKTWYGLIVALDILK</sequence>
<dbReference type="Proteomes" id="UP000664369">
    <property type="component" value="Unassembled WGS sequence"/>
</dbReference>